<dbReference type="PANTHER" id="PTHR43369">
    <property type="entry name" value="PHOSPHORIBOSYLGLYCINAMIDE FORMYLTRANSFERASE"/>
    <property type="match status" value="1"/>
</dbReference>
<evidence type="ECO:0000256" key="4">
    <source>
        <dbReference type="ARBA" id="ARBA00022528"/>
    </source>
</evidence>
<keyword evidence="4" id="KW-0150">Chloroplast</keyword>
<feature type="domain" description="Formyl transferase N-terminal" evidence="15">
    <location>
        <begin position="214"/>
        <end position="399"/>
    </location>
</feature>
<dbReference type="eggNOG" id="KOG3076">
    <property type="taxonomic scope" value="Eukaryota"/>
</dbReference>
<dbReference type="PROSITE" id="PS00373">
    <property type="entry name" value="GART"/>
    <property type="match status" value="1"/>
</dbReference>
<comment type="pathway">
    <text evidence="2">Purine metabolism; IMP biosynthesis via de novo pathway; N(2)-formyl-N(1)-(5-phospho-D-ribosyl)glycinamide from N(1)-(5-phospho-D-ribosyl)glycinamide (10-formyl THF route): step 1/1.</text>
</comment>
<dbReference type="HOGENOM" id="CLU_038395_4_0_1"/>
<feature type="transmembrane region" description="Helical" evidence="14">
    <location>
        <begin position="27"/>
        <end position="50"/>
    </location>
</feature>
<dbReference type="FunFam" id="3.40.50.170:FF:000011">
    <property type="entry name" value="phosphoribosylglycinamide formyltransferase, chloroplastic"/>
    <property type="match status" value="1"/>
</dbReference>
<evidence type="ECO:0000256" key="12">
    <source>
        <dbReference type="ARBA" id="ARBA00047664"/>
    </source>
</evidence>
<dbReference type="InterPro" id="IPR001555">
    <property type="entry name" value="GART_AS"/>
</dbReference>
<evidence type="ECO:0000256" key="14">
    <source>
        <dbReference type="SAM" id="Phobius"/>
    </source>
</evidence>
<feature type="transmembrane region" description="Helical" evidence="14">
    <location>
        <begin position="93"/>
        <end position="117"/>
    </location>
</feature>
<dbReference type="HAMAP" id="MF_01930">
    <property type="entry name" value="PurN"/>
    <property type="match status" value="1"/>
</dbReference>
<dbReference type="UniPathway" id="UPA00074">
    <property type="reaction ID" value="UER00126"/>
</dbReference>
<dbReference type="EC" id="2.1.2.2" evidence="3"/>
<dbReference type="GO" id="GO:0004644">
    <property type="term" value="F:phosphoribosylglycinamide formyltransferase activity"/>
    <property type="evidence" value="ECO:0000318"/>
    <property type="project" value="GO_Central"/>
</dbReference>
<evidence type="ECO:0000313" key="16">
    <source>
        <dbReference type="EMBL" id="EOY28864.1"/>
    </source>
</evidence>
<dbReference type="InterPro" id="IPR002376">
    <property type="entry name" value="Formyl_transf_N"/>
</dbReference>
<evidence type="ECO:0000256" key="8">
    <source>
        <dbReference type="ARBA" id="ARBA00022946"/>
    </source>
</evidence>
<evidence type="ECO:0000256" key="10">
    <source>
        <dbReference type="ARBA" id="ARBA00041324"/>
    </source>
</evidence>
<keyword evidence="14" id="KW-0812">Transmembrane</keyword>
<dbReference type="PANTHER" id="PTHR43369:SF2">
    <property type="entry name" value="PHOSPHORIBOSYLGLYCINAMIDE FORMYLTRANSFERASE"/>
    <property type="match status" value="1"/>
</dbReference>
<dbReference type="SUPFAM" id="SSF53328">
    <property type="entry name" value="Formyltransferase"/>
    <property type="match status" value="1"/>
</dbReference>
<evidence type="ECO:0000256" key="7">
    <source>
        <dbReference type="ARBA" id="ARBA00022755"/>
    </source>
</evidence>
<name>A0A061GP16_THECC</name>
<evidence type="ECO:0000256" key="1">
    <source>
        <dbReference type="ARBA" id="ARBA00004229"/>
    </source>
</evidence>
<sequence>MDQAGLPPPLFFYLFIFLKTTQFLPRLLFSLIFPFFFLHSLAAAAIPTFYSRRRQVSSPSLSFFSSFPFPFSASHRCGRRKGISHSLSVSSSLLSLAASKLSLFFSFIVIFSGFFSLDFCELLMGTQSLFYGLCSKSVIPSPKNPRNSLSSSPPSHSYPSCFIKSKYRVSFRPQCSPASQRLRSLSRLECKNSVEKVSNVVSEKEDSTTLIKRKRLAVFVSGGGSNFRSIHQACVEGSVNGDVVVLVSNKQACGGAQYARDKNIPVILFPKTKDGPDALSPDDLVNVLRRFEVDFILLAGYLKLIPVELIRAYPRSIFNIHPSLLPAFGGKGYYGMKVHKAVIASGARYSGPTIHFVDEHYDTGRILAQRVVPVLANDTAEELAARVLREEHKLYVEVTSALCEDRIVWREDGVPLIRSKVNPKEYY</sequence>
<dbReference type="Gene3D" id="3.40.50.170">
    <property type="entry name" value="Formyl transferase, N-terminal domain"/>
    <property type="match status" value="1"/>
</dbReference>
<dbReference type="NCBIfam" id="TIGR00639">
    <property type="entry name" value="PurN"/>
    <property type="match status" value="1"/>
</dbReference>
<evidence type="ECO:0000256" key="13">
    <source>
        <dbReference type="ARBA" id="ARBA00073488"/>
    </source>
</evidence>
<dbReference type="GO" id="GO:0005737">
    <property type="term" value="C:cytoplasm"/>
    <property type="evidence" value="ECO:0000318"/>
    <property type="project" value="GO_Central"/>
</dbReference>
<comment type="catalytic activity">
    <reaction evidence="12">
        <text>N(1)-(5-phospho-beta-D-ribosyl)glycinamide + (6R)-10-formyltetrahydrofolate = N(2)-formyl-N(1)-(5-phospho-beta-D-ribosyl)glycinamide + (6S)-5,6,7,8-tetrahydrofolate + H(+)</text>
        <dbReference type="Rhea" id="RHEA:15053"/>
        <dbReference type="ChEBI" id="CHEBI:15378"/>
        <dbReference type="ChEBI" id="CHEBI:57453"/>
        <dbReference type="ChEBI" id="CHEBI:143788"/>
        <dbReference type="ChEBI" id="CHEBI:147286"/>
        <dbReference type="ChEBI" id="CHEBI:195366"/>
        <dbReference type="EC" id="2.1.2.2"/>
    </reaction>
</comment>
<accession>A0A061GP16</accession>
<evidence type="ECO:0000256" key="6">
    <source>
        <dbReference type="ARBA" id="ARBA00022679"/>
    </source>
</evidence>
<dbReference type="InterPro" id="IPR036477">
    <property type="entry name" value="Formyl_transf_N_sf"/>
</dbReference>
<evidence type="ECO:0000256" key="2">
    <source>
        <dbReference type="ARBA" id="ARBA00005054"/>
    </source>
</evidence>
<evidence type="ECO:0000256" key="9">
    <source>
        <dbReference type="ARBA" id="ARBA00038440"/>
    </source>
</evidence>
<dbReference type="STRING" id="3641.A0A061GP16"/>
<dbReference type="EMBL" id="CM001884">
    <property type="protein sequence ID" value="EOY28864.1"/>
    <property type="molecule type" value="Genomic_DNA"/>
</dbReference>
<dbReference type="FunCoup" id="A0A061GP16">
    <property type="interactions" value="439"/>
</dbReference>
<dbReference type="GO" id="GO:0009507">
    <property type="term" value="C:chloroplast"/>
    <property type="evidence" value="ECO:0007669"/>
    <property type="project" value="UniProtKB-SubCell"/>
</dbReference>
<keyword evidence="5" id="KW-0934">Plastid</keyword>
<dbReference type="CDD" id="cd08645">
    <property type="entry name" value="FMT_core_GART"/>
    <property type="match status" value="1"/>
</dbReference>
<keyword evidence="14" id="KW-0472">Membrane</keyword>
<keyword evidence="17" id="KW-1185">Reference proteome</keyword>
<keyword evidence="7" id="KW-0658">Purine biosynthesis</keyword>
<comment type="subcellular location">
    <subcellularLocation>
        <location evidence="1">Plastid</location>
        <location evidence="1">Chloroplast</location>
    </subcellularLocation>
</comment>
<dbReference type="InterPro" id="IPR004607">
    <property type="entry name" value="GART"/>
</dbReference>
<dbReference type="AlphaFoldDB" id="A0A061GP16"/>
<dbReference type="Pfam" id="PF00551">
    <property type="entry name" value="Formyl_trans_N"/>
    <property type="match status" value="1"/>
</dbReference>
<evidence type="ECO:0000259" key="15">
    <source>
        <dbReference type="Pfam" id="PF00551"/>
    </source>
</evidence>
<dbReference type="GO" id="GO:0006189">
    <property type="term" value="P:'de novo' IMP biosynthetic process"/>
    <property type="evidence" value="ECO:0000318"/>
    <property type="project" value="GO_Central"/>
</dbReference>
<protein>
    <recommendedName>
        <fullName evidence="13">Phosphoribosylglycinamide formyltransferase, chloroplastic</fullName>
        <ecNumber evidence="3">2.1.2.2</ecNumber>
    </recommendedName>
    <alternativeName>
        <fullName evidence="11">5'-phosphoribosylglycinamide transformylase</fullName>
    </alternativeName>
    <alternativeName>
        <fullName evidence="10">GAR transformylase</fullName>
    </alternativeName>
</protein>
<dbReference type="Gramene" id="EOY28864">
    <property type="protein sequence ID" value="EOY28864"/>
    <property type="gene ID" value="TCM_030344"/>
</dbReference>
<keyword evidence="6 16" id="KW-0808">Transferase</keyword>
<comment type="similarity">
    <text evidence="9">Belongs to the GART family.</text>
</comment>
<gene>
    <name evidence="16" type="ORF">TCM_030344</name>
</gene>
<organism evidence="16 17">
    <name type="scientific">Theobroma cacao</name>
    <name type="common">Cacao</name>
    <name type="synonym">Cocoa</name>
    <dbReference type="NCBI Taxonomy" id="3641"/>
    <lineage>
        <taxon>Eukaryota</taxon>
        <taxon>Viridiplantae</taxon>
        <taxon>Streptophyta</taxon>
        <taxon>Embryophyta</taxon>
        <taxon>Tracheophyta</taxon>
        <taxon>Spermatophyta</taxon>
        <taxon>Magnoliopsida</taxon>
        <taxon>eudicotyledons</taxon>
        <taxon>Gunneridae</taxon>
        <taxon>Pentapetalae</taxon>
        <taxon>rosids</taxon>
        <taxon>malvids</taxon>
        <taxon>Malvales</taxon>
        <taxon>Malvaceae</taxon>
        <taxon>Byttnerioideae</taxon>
        <taxon>Theobroma</taxon>
    </lineage>
</organism>
<reference evidence="16 17" key="1">
    <citation type="journal article" date="2013" name="Genome Biol.">
        <title>The genome sequence of the most widely cultivated cacao type and its use to identify candidate genes regulating pod color.</title>
        <authorList>
            <person name="Motamayor J.C."/>
            <person name="Mockaitis K."/>
            <person name="Schmutz J."/>
            <person name="Haiminen N."/>
            <person name="Iii D.L."/>
            <person name="Cornejo O."/>
            <person name="Findley S.D."/>
            <person name="Zheng P."/>
            <person name="Utro F."/>
            <person name="Royaert S."/>
            <person name="Saski C."/>
            <person name="Jenkins J."/>
            <person name="Podicheti R."/>
            <person name="Zhao M."/>
            <person name="Scheffler B.E."/>
            <person name="Stack J.C."/>
            <person name="Feltus F.A."/>
            <person name="Mustiga G.M."/>
            <person name="Amores F."/>
            <person name="Phillips W."/>
            <person name="Marelli J.P."/>
            <person name="May G.D."/>
            <person name="Shapiro H."/>
            <person name="Ma J."/>
            <person name="Bustamante C.D."/>
            <person name="Schnell R.J."/>
            <person name="Main D."/>
            <person name="Gilbert D."/>
            <person name="Parida L."/>
            <person name="Kuhn D.N."/>
        </authorList>
    </citation>
    <scope>NUCLEOTIDE SEQUENCE [LARGE SCALE GENOMIC DNA]</scope>
    <source>
        <strain evidence="17">cv. Matina 1-6</strain>
    </source>
</reference>
<proteinExistence type="inferred from homology"/>
<evidence type="ECO:0000313" key="17">
    <source>
        <dbReference type="Proteomes" id="UP000026915"/>
    </source>
</evidence>
<dbReference type="InParanoid" id="A0A061GP16"/>
<dbReference type="Proteomes" id="UP000026915">
    <property type="component" value="Chromosome 6"/>
</dbReference>
<keyword evidence="14" id="KW-1133">Transmembrane helix</keyword>
<evidence type="ECO:0000256" key="11">
    <source>
        <dbReference type="ARBA" id="ARBA00041682"/>
    </source>
</evidence>
<keyword evidence="8" id="KW-0809">Transit peptide</keyword>
<evidence type="ECO:0000256" key="5">
    <source>
        <dbReference type="ARBA" id="ARBA00022640"/>
    </source>
</evidence>
<evidence type="ECO:0000256" key="3">
    <source>
        <dbReference type="ARBA" id="ARBA00012254"/>
    </source>
</evidence>